<evidence type="ECO:0000313" key="1">
    <source>
        <dbReference type="EMBL" id="CAB4148916.1"/>
    </source>
</evidence>
<organism evidence="1">
    <name type="scientific">uncultured Caudovirales phage</name>
    <dbReference type="NCBI Taxonomy" id="2100421"/>
    <lineage>
        <taxon>Viruses</taxon>
        <taxon>Duplodnaviria</taxon>
        <taxon>Heunggongvirae</taxon>
        <taxon>Uroviricota</taxon>
        <taxon>Caudoviricetes</taxon>
        <taxon>Peduoviridae</taxon>
        <taxon>Maltschvirus</taxon>
        <taxon>Maltschvirus maltsch</taxon>
    </lineage>
</organism>
<dbReference type="Pfam" id="PF23140">
    <property type="entry name" value="Gp80"/>
    <property type="match status" value="1"/>
</dbReference>
<protein>
    <submittedName>
        <fullName evidence="1">Uncharacterized protein</fullName>
    </submittedName>
</protein>
<name>A0A6J5MV13_9CAUD</name>
<reference evidence="1" key="1">
    <citation type="submission" date="2020-04" db="EMBL/GenBank/DDBJ databases">
        <authorList>
            <person name="Chiriac C."/>
            <person name="Salcher M."/>
            <person name="Ghai R."/>
            <person name="Kavagutti S V."/>
        </authorList>
    </citation>
    <scope>NUCLEOTIDE SEQUENCE</scope>
</reference>
<gene>
    <name evidence="1" type="ORF">UFOVP534_33</name>
</gene>
<proteinExistence type="predicted"/>
<accession>A0A6J5MV13</accession>
<dbReference type="InterPro" id="IPR056908">
    <property type="entry name" value="Gp80-like"/>
</dbReference>
<dbReference type="EMBL" id="LR796509">
    <property type="protein sequence ID" value="CAB4148916.1"/>
    <property type="molecule type" value="Genomic_DNA"/>
</dbReference>
<sequence length="127" mass="12739">MATGLSSYLANAFLNSVGNATAFSVSTAYVKLHIGDPGANGTTNPATETTRKAVSFGAAGSGSMANDADVTWTTIAGSEDATYFTAWDASTAGNFLFSGTISGNAYTAGDTYKIPSASLTVALTLAS</sequence>